<dbReference type="Pfam" id="PF01230">
    <property type="entry name" value="HIT"/>
    <property type="match status" value="1"/>
</dbReference>
<evidence type="ECO:0000256" key="19">
    <source>
        <dbReference type="ARBA" id="ARBA00076243"/>
    </source>
</evidence>
<keyword evidence="5" id="KW-0963">Cytoplasm</keyword>
<dbReference type="OrthoDB" id="3512845at2759"/>
<sequence length="282" mass="31936">MTIETPQDATAQGEIDGTATAVPSCSTSSPSRNAFTTLMTSTKRKLTMPPPSARKSKHHFASRDGLSAYTKNPSSYPSSRVIFHDESFVAIHDLYPKSSVHTLLLPRSEELALLHPFDAFADAEFLAQCRVQAAKLKGIVGKELQRRYGLCSKQDSGREAILSGEVELGDAEDLPIGRDWEKDIRVGIHAHPSMNHLHIHVLSVDRYSECMRYRKHYNSFATPFFVPLEDFPLAEDDVRRHPTKEGYMGRELKCWRCGRGFGNKFVELKAHLEEEFEEWKKE</sequence>
<dbReference type="AlphaFoldDB" id="A0A9P8C7C0"/>
<dbReference type="InterPro" id="IPR036265">
    <property type="entry name" value="HIT-like_sf"/>
</dbReference>
<keyword evidence="11" id="KW-0238">DNA-binding</keyword>
<evidence type="ECO:0000256" key="7">
    <source>
        <dbReference type="ARBA" id="ARBA00022763"/>
    </source>
</evidence>
<evidence type="ECO:0000259" key="22">
    <source>
        <dbReference type="Pfam" id="PF16278"/>
    </source>
</evidence>
<evidence type="ECO:0000256" key="2">
    <source>
        <dbReference type="ARBA" id="ARBA00004496"/>
    </source>
</evidence>
<evidence type="ECO:0000313" key="24">
    <source>
        <dbReference type="Proteomes" id="UP000824998"/>
    </source>
</evidence>
<protein>
    <recommendedName>
        <fullName evidence="18">Aprataxin-like protein</fullName>
        <ecNumber evidence="4">3.6.1.71</ecNumber>
        <ecNumber evidence="3">3.6.1.72</ecNumber>
    </recommendedName>
    <alternativeName>
        <fullName evidence="19">Hit family protein 3</fullName>
    </alternativeName>
</protein>
<dbReference type="GO" id="GO:0005737">
    <property type="term" value="C:cytoplasm"/>
    <property type="evidence" value="ECO:0007669"/>
    <property type="project" value="UniProtKB-SubCell"/>
</dbReference>
<evidence type="ECO:0000256" key="17">
    <source>
        <dbReference type="ARBA" id="ARBA00059438"/>
    </source>
</evidence>
<evidence type="ECO:0000256" key="8">
    <source>
        <dbReference type="ARBA" id="ARBA00022771"/>
    </source>
</evidence>
<reference evidence="23" key="1">
    <citation type="journal article" date="2021" name="IMA Fungus">
        <title>Genomic characterization of three marine fungi, including Emericellopsis atlantica sp. nov. with signatures of a generalist lifestyle and marine biomass degradation.</title>
        <authorList>
            <person name="Hagestad O.C."/>
            <person name="Hou L."/>
            <person name="Andersen J.H."/>
            <person name="Hansen E.H."/>
            <person name="Altermark B."/>
            <person name="Li C."/>
            <person name="Kuhnert E."/>
            <person name="Cox R.J."/>
            <person name="Crous P.W."/>
            <person name="Spatafora J.W."/>
            <person name="Lail K."/>
            <person name="Amirebrahimi M."/>
            <person name="Lipzen A."/>
            <person name="Pangilinan J."/>
            <person name="Andreopoulos W."/>
            <person name="Hayes R.D."/>
            <person name="Ng V."/>
            <person name="Grigoriev I.V."/>
            <person name="Jackson S.A."/>
            <person name="Sutton T.D.S."/>
            <person name="Dobson A.D.W."/>
            <person name="Rama T."/>
        </authorList>
    </citation>
    <scope>NUCLEOTIDE SEQUENCE</scope>
    <source>
        <strain evidence="23">TRa018bII</strain>
    </source>
</reference>
<evidence type="ECO:0000256" key="13">
    <source>
        <dbReference type="ARBA" id="ARBA00023242"/>
    </source>
</evidence>
<dbReference type="InterPro" id="IPR019808">
    <property type="entry name" value="Histidine_triad_CS"/>
</dbReference>
<dbReference type="PANTHER" id="PTHR12486:SF4">
    <property type="entry name" value="APRATAXIN"/>
    <property type="match status" value="1"/>
</dbReference>
<evidence type="ECO:0000256" key="6">
    <source>
        <dbReference type="ARBA" id="ARBA00022723"/>
    </source>
</evidence>
<evidence type="ECO:0000256" key="14">
    <source>
        <dbReference type="ARBA" id="ARBA00024601"/>
    </source>
</evidence>
<dbReference type="SUPFAM" id="SSF54197">
    <property type="entry name" value="HIT-like"/>
    <property type="match status" value="1"/>
</dbReference>
<keyword evidence="13" id="KW-0539">Nucleus</keyword>
<keyword evidence="9" id="KW-0378">Hydrolase</keyword>
<dbReference type="EC" id="3.6.1.71" evidence="4"/>
<proteinExistence type="predicted"/>
<feature type="compositionally biased region" description="Polar residues" evidence="20">
    <location>
        <begin position="21"/>
        <end position="41"/>
    </location>
</feature>
<evidence type="ECO:0000256" key="16">
    <source>
        <dbReference type="ARBA" id="ARBA00044713"/>
    </source>
</evidence>
<evidence type="ECO:0000256" key="18">
    <source>
        <dbReference type="ARBA" id="ARBA00068941"/>
    </source>
</evidence>
<name>A0A9P8C7C0_9HELO</name>
<dbReference type="GO" id="GO:1990165">
    <property type="term" value="F:single-strand break-containing DNA binding"/>
    <property type="evidence" value="ECO:0007669"/>
    <property type="project" value="TreeGrafter"/>
</dbReference>
<accession>A0A9P8C7C0</accession>
<evidence type="ECO:0000256" key="11">
    <source>
        <dbReference type="ARBA" id="ARBA00023125"/>
    </source>
</evidence>
<dbReference type="Gene3D" id="3.30.428.10">
    <property type="entry name" value="HIT-like"/>
    <property type="match status" value="1"/>
</dbReference>
<comment type="catalytic activity">
    <reaction evidence="14">
        <text>a 3'-end 2'-deoxyribonucleotide-3'-diphospho-5'-guanosine-DNA + H2O = a 3'-end 2'-deoxyribonucleotide 3'-phosphate-DNA + GMP + 2 H(+)</text>
        <dbReference type="Rhea" id="RHEA:52140"/>
        <dbReference type="Rhea" id="RHEA-COMP:13186"/>
        <dbReference type="Rhea" id="RHEA-COMP:13187"/>
        <dbReference type="ChEBI" id="CHEBI:15377"/>
        <dbReference type="ChEBI" id="CHEBI:15378"/>
        <dbReference type="ChEBI" id="CHEBI:58115"/>
        <dbReference type="ChEBI" id="CHEBI:136419"/>
        <dbReference type="ChEBI" id="CHEBI:136420"/>
        <dbReference type="EC" id="3.6.1.72"/>
    </reaction>
</comment>
<evidence type="ECO:0000256" key="9">
    <source>
        <dbReference type="ARBA" id="ARBA00022801"/>
    </source>
</evidence>
<dbReference type="InterPro" id="IPR011146">
    <property type="entry name" value="HIT-like"/>
</dbReference>
<dbReference type="GO" id="GO:0000012">
    <property type="term" value="P:single strand break repair"/>
    <property type="evidence" value="ECO:0007669"/>
    <property type="project" value="TreeGrafter"/>
</dbReference>
<evidence type="ECO:0000313" key="23">
    <source>
        <dbReference type="EMBL" id="KAG9236564.1"/>
    </source>
</evidence>
<evidence type="ECO:0000256" key="3">
    <source>
        <dbReference type="ARBA" id="ARBA00012495"/>
    </source>
</evidence>
<keyword evidence="10" id="KW-0862">Zinc</keyword>
<evidence type="ECO:0000256" key="1">
    <source>
        <dbReference type="ARBA" id="ARBA00004123"/>
    </source>
</evidence>
<dbReference type="InterPro" id="IPR032566">
    <property type="entry name" value="Znf-C2HE"/>
</dbReference>
<evidence type="ECO:0000256" key="4">
    <source>
        <dbReference type="ARBA" id="ARBA00012496"/>
    </source>
</evidence>
<keyword evidence="8" id="KW-0863">Zinc-finger</keyword>
<comment type="catalytic activity">
    <reaction evidence="15">
        <text>a 5'-end adenosine-5'-diphospho-5'-2'-deoxyribonucleoside-DNA + H2O = a 5'-end 5'-phospho-2'-deoxyribonucleoside-DNA + AMP + 2 H(+)</text>
        <dbReference type="Rhea" id="RHEA:52128"/>
        <dbReference type="Rhea" id="RHEA-COMP:13180"/>
        <dbReference type="Rhea" id="RHEA-COMP:13181"/>
        <dbReference type="ChEBI" id="CHEBI:15377"/>
        <dbReference type="ChEBI" id="CHEBI:15378"/>
        <dbReference type="ChEBI" id="CHEBI:136412"/>
        <dbReference type="ChEBI" id="CHEBI:136413"/>
        <dbReference type="ChEBI" id="CHEBI:456215"/>
        <dbReference type="EC" id="3.6.1.71"/>
    </reaction>
</comment>
<evidence type="ECO:0000256" key="10">
    <source>
        <dbReference type="ARBA" id="ARBA00022833"/>
    </source>
</evidence>
<dbReference type="GO" id="GO:0033699">
    <property type="term" value="F:DNA 5'-adenosine monophosphate hydrolase activity"/>
    <property type="evidence" value="ECO:0007669"/>
    <property type="project" value="UniProtKB-EC"/>
</dbReference>
<evidence type="ECO:0000259" key="21">
    <source>
        <dbReference type="Pfam" id="PF01230"/>
    </source>
</evidence>
<dbReference type="GO" id="GO:0030983">
    <property type="term" value="F:mismatched DNA binding"/>
    <property type="evidence" value="ECO:0007669"/>
    <property type="project" value="TreeGrafter"/>
</dbReference>
<evidence type="ECO:0000256" key="5">
    <source>
        <dbReference type="ARBA" id="ARBA00022490"/>
    </source>
</evidence>
<dbReference type="EC" id="3.6.1.72" evidence="3"/>
<dbReference type="FunFam" id="3.30.428.10:FF:000017">
    <property type="entry name" value="Aprataxin-like protein"/>
    <property type="match status" value="1"/>
</dbReference>
<dbReference type="GO" id="GO:0008270">
    <property type="term" value="F:zinc ion binding"/>
    <property type="evidence" value="ECO:0007669"/>
    <property type="project" value="UniProtKB-KW"/>
</dbReference>
<feature type="domain" description="HIT" evidence="21">
    <location>
        <begin position="79"/>
        <end position="204"/>
    </location>
</feature>
<evidence type="ECO:0000256" key="15">
    <source>
        <dbReference type="ARBA" id="ARBA00044639"/>
    </source>
</evidence>
<dbReference type="GO" id="GO:0003697">
    <property type="term" value="F:single-stranded DNA binding"/>
    <property type="evidence" value="ECO:0007669"/>
    <property type="project" value="TreeGrafter"/>
</dbReference>
<dbReference type="GO" id="GO:0005634">
    <property type="term" value="C:nucleus"/>
    <property type="evidence" value="ECO:0007669"/>
    <property type="project" value="UniProtKB-SubCell"/>
</dbReference>
<feature type="region of interest" description="Disordered" evidence="20">
    <location>
        <begin position="1"/>
        <end position="64"/>
    </location>
</feature>
<comment type="catalytic activity">
    <reaction evidence="16">
        <text>a 5'-end adenosine-5'-diphospho-5'-ribonucleoside-2'-deoxyribonucleotide-DNA + H2O = a 5'-end 5'-phospho-ribonucleoside-2'-deoxyribonucleotide-DNA + AMP + 2 H(+)</text>
        <dbReference type="Rhea" id="RHEA:52132"/>
        <dbReference type="Rhea" id="RHEA-COMP:13182"/>
        <dbReference type="Rhea" id="RHEA-COMP:13183"/>
        <dbReference type="ChEBI" id="CHEBI:15377"/>
        <dbReference type="ChEBI" id="CHEBI:15378"/>
        <dbReference type="ChEBI" id="CHEBI:136414"/>
        <dbReference type="ChEBI" id="CHEBI:136415"/>
        <dbReference type="ChEBI" id="CHEBI:456215"/>
        <dbReference type="EC" id="3.6.1.71"/>
    </reaction>
</comment>
<feature type="compositionally biased region" description="Polar residues" evidence="20">
    <location>
        <begin position="1"/>
        <end position="10"/>
    </location>
</feature>
<organism evidence="23 24">
    <name type="scientific">Amylocarpus encephaloides</name>
    <dbReference type="NCBI Taxonomy" id="45428"/>
    <lineage>
        <taxon>Eukaryota</taxon>
        <taxon>Fungi</taxon>
        <taxon>Dikarya</taxon>
        <taxon>Ascomycota</taxon>
        <taxon>Pezizomycotina</taxon>
        <taxon>Leotiomycetes</taxon>
        <taxon>Helotiales</taxon>
        <taxon>Helotiales incertae sedis</taxon>
        <taxon>Amylocarpus</taxon>
    </lineage>
</organism>
<comment type="caution">
    <text evidence="23">The sequence shown here is derived from an EMBL/GenBank/DDBJ whole genome shotgun (WGS) entry which is preliminary data.</text>
</comment>
<dbReference type="Pfam" id="PF16278">
    <property type="entry name" value="zf-C2HE"/>
    <property type="match status" value="1"/>
</dbReference>
<dbReference type="GO" id="GO:0120108">
    <property type="term" value="F:DNA-3'-diphospho-5'-guanosine diphosphatase activity"/>
    <property type="evidence" value="ECO:0007669"/>
    <property type="project" value="UniProtKB-EC"/>
</dbReference>
<keyword evidence="6" id="KW-0479">Metal-binding</keyword>
<feature type="domain" description="Aprataxin C2HE/C2H2/C2HC zinc finger" evidence="22">
    <location>
        <begin position="222"/>
        <end position="278"/>
    </location>
</feature>
<keyword evidence="7" id="KW-0227">DNA damage</keyword>
<keyword evidence="12" id="KW-0234">DNA repair</keyword>
<keyword evidence="24" id="KW-1185">Reference proteome</keyword>
<dbReference type="EMBL" id="MU251404">
    <property type="protein sequence ID" value="KAG9236564.1"/>
    <property type="molecule type" value="Genomic_DNA"/>
</dbReference>
<evidence type="ECO:0000256" key="20">
    <source>
        <dbReference type="SAM" id="MobiDB-lite"/>
    </source>
</evidence>
<dbReference type="GO" id="GO:0003725">
    <property type="term" value="F:double-stranded RNA binding"/>
    <property type="evidence" value="ECO:0007669"/>
    <property type="project" value="TreeGrafter"/>
</dbReference>
<dbReference type="Proteomes" id="UP000824998">
    <property type="component" value="Unassembled WGS sequence"/>
</dbReference>
<dbReference type="PROSITE" id="PS00892">
    <property type="entry name" value="HIT_1"/>
    <property type="match status" value="1"/>
</dbReference>
<comment type="function">
    <text evidence="17">DNA-binding protein involved in single-strand DNA break repair, double-strand DNA break repair and base excision repair. Resolves abortive DNA ligation intermediates formed either at base excision sites, or when DNA ligases attempt to repair non-ligatable breaks induced by reactive oxygen species. Catalyzes the release of adenylate groups covalently linked to 5'-phosphate termini, resulting in the production of 5'-phosphate termini that can be efficiently rejoined. Likewise, catalyzes the release of 3'-linked guanosine (DNAppG) and inosine (DNAppI) from DNA, but has higher specific activity with 5'-linked adenosine (AppDNA).</text>
</comment>
<dbReference type="PANTHER" id="PTHR12486">
    <property type="entry name" value="APRATAXIN-RELATED"/>
    <property type="match status" value="1"/>
</dbReference>
<gene>
    <name evidence="23" type="ORF">BJ875DRAFT_456026</name>
</gene>
<evidence type="ECO:0000256" key="12">
    <source>
        <dbReference type="ARBA" id="ARBA00023204"/>
    </source>
</evidence>
<comment type="subcellular location">
    <subcellularLocation>
        <location evidence="2">Cytoplasm</location>
    </subcellularLocation>
    <subcellularLocation>
        <location evidence="1">Nucleus</location>
    </subcellularLocation>
</comment>